<feature type="transmembrane region" description="Helical" evidence="6">
    <location>
        <begin position="212"/>
        <end position="235"/>
    </location>
</feature>
<accession>Q6AMM4</accession>
<name>Q6AMM4_DESPS</name>
<keyword evidence="5 6" id="KW-0472">Membrane</keyword>
<feature type="transmembrane region" description="Helical" evidence="6">
    <location>
        <begin position="116"/>
        <end position="136"/>
    </location>
</feature>
<evidence type="ECO:0000313" key="7">
    <source>
        <dbReference type="EMBL" id="CAG36401.1"/>
    </source>
</evidence>
<keyword evidence="4 6" id="KW-1133">Transmembrane helix</keyword>
<dbReference type="CDD" id="cd10432">
    <property type="entry name" value="BI-1-like_bacterial"/>
    <property type="match status" value="1"/>
</dbReference>
<dbReference type="HOGENOM" id="CLU_058671_1_1_7"/>
<evidence type="ECO:0000256" key="4">
    <source>
        <dbReference type="ARBA" id="ARBA00022989"/>
    </source>
</evidence>
<evidence type="ECO:0000256" key="5">
    <source>
        <dbReference type="ARBA" id="ARBA00023136"/>
    </source>
</evidence>
<reference evidence="8" key="1">
    <citation type="journal article" date="2004" name="Environ. Microbiol.">
        <title>The genome of Desulfotalea psychrophila, a sulfate-reducing bacterium from permanently cold Arctic sediments.</title>
        <authorList>
            <person name="Rabus R."/>
            <person name="Ruepp A."/>
            <person name="Frickey T."/>
            <person name="Rattei T."/>
            <person name="Fartmann B."/>
            <person name="Stark M."/>
            <person name="Bauer M."/>
            <person name="Zibat A."/>
            <person name="Lombardot T."/>
            <person name="Becker I."/>
            <person name="Amann J."/>
            <person name="Gellner K."/>
            <person name="Teeling H."/>
            <person name="Leuschner W.D."/>
            <person name="Gloeckner F.-O."/>
            <person name="Lupas A.N."/>
            <person name="Amann R."/>
            <person name="Klenk H.-P."/>
        </authorList>
    </citation>
    <scope>NUCLEOTIDE SEQUENCE [LARGE SCALE GENOMIC DNA]</scope>
    <source>
        <strain evidence="8">DSM 12343 / LSv54</strain>
    </source>
</reference>
<dbReference type="eggNOG" id="COG0670">
    <property type="taxonomic scope" value="Bacteria"/>
</dbReference>
<gene>
    <name evidence="7" type="ordered locus">DP1672</name>
</gene>
<feature type="transmembrane region" description="Helical" evidence="6">
    <location>
        <begin position="143"/>
        <end position="164"/>
    </location>
</feature>
<dbReference type="PANTHER" id="PTHR23291:SF50">
    <property type="entry name" value="PROTEIN LIFEGUARD 4"/>
    <property type="match status" value="1"/>
</dbReference>
<feature type="transmembrane region" description="Helical" evidence="6">
    <location>
        <begin position="26"/>
        <end position="49"/>
    </location>
</feature>
<keyword evidence="8" id="KW-1185">Reference proteome</keyword>
<dbReference type="GO" id="GO:0005886">
    <property type="term" value="C:plasma membrane"/>
    <property type="evidence" value="ECO:0007669"/>
    <property type="project" value="TreeGrafter"/>
</dbReference>
<protein>
    <submittedName>
        <fullName evidence="7">Conserved hypothetical membrane protein, probably cold-shock inducible</fullName>
    </submittedName>
</protein>
<sequence>MRCTDMYQNSSSIGIVRARQDAASIFLAKVFNWMALGLGLTGLVAFFAAGSGITAAIVASPLFMMLIIAELGMVFFLSARIDKIQASTASGLFLGYSFLNGLTLSAIFLAYTSTSIAATFFITAGMFGAMAVYGLITKRDLSGFGSFLFMGLVGIIIASVVNIFLKSTGLYWVISLLGVFIFTALTAYDVQKIKTMGEKGILSQGEVAIKKGAIMGALTLYLDFINLFLMLLRFFGGSRN</sequence>
<dbReference type="InterPro" id="IPR006214">
    <property type="entry name" value="Bax_inhibitor_1-related"/>
</dbReference>
<feature type="transmembrane region" description="Helical" evidence="6">
    <location>
        <begin position="55"/>
        <end position="77"/>
    </location>
</feature>
<evidence type="ECO:0000256" key="2">
    <source>
        <dbReference type="ARBA" id="ARBA00010350"/>
    </source>
</evidence>
<dbReference type="Pfam" id="PF01027">
    <property type="entry name" value="Bax1-I"/>
    <property type="match status" value="1"/>
</dbReference>
<evidence type="ECO:0000313" key="8">
    <source>
        <dbReference type="Proteomes" id="UP000000602"/>
    </source>
</evidence>
<comment type="similarity">
    <text evidence="2 6">Belongs to the BI1 family.</text>
</comment>
<evidence type="ECO:0000256" key="6">
    <source>
        <dbReference type="RuleBase" id="RU004379"/>
    </source>
</evidence>
<proteinExistence type="inferred from homology"/>
<organism evidence="7 8">
    <name type="scientific">Desulfotalea psychrophila (strain LSv54 / DSM 12343)</name>
    <dbReference type="NCBI Taxonomy" id="177439"/>
    <lineage>
        <taxon>Bacteria</taxon>
        <taxon>Pseudomonadati</taxon>
        <taxon>Thermodesulfobacteriota</taxon>
        <taxon>Desulfobulbia</taxon>
        <taxon>Desulfobulbales</taxon>
        <taxon>Desulfocapsaceae</taxon>
        <taxon>Desulfotalea</taxon>
    </lineage>
</organism>
<dbReference type="Proteomes" id="UP000000602">
    <property type="component" value="Chromosome"/>
</dbReference>
<keyword evidence="3 6" id="KW-0812">Transmembrane</keyword>
<dbReference type="STRING" id="177439.DP1672"/>
<dbReference type="PANTHER" id="PTHR23291">
    <property type="entry name" value="BAX INHIBITOR-RELATED"/>
    <property type="match status" value="1"/>
</dbReference>
<feature type="transmembrane region" description="Helical" evidence="6">
    <location>
        <begin position="89"/>
        <end position="110"/>
    </location>
</feature>
<comment type="subcellular location">
    <subcellularLocation>
        <location evidence="1">Membrane</location>
        <topology evidence="1">Multi-pass membrane protein</topology>
    </subcellularLocation>
</comment>
<evidence type="ECO:0000256" key="3">
    <source>
        <dbReference type="ARBA" id="ARBA00022692"/>
    </source>
</evidence>
<dbReference type="AlphaFoldDB" id="Q6AMM4"/>
<dbReference type="KEGG" id="dps:DP1672"/>
<dbReference type="EMBL" id="CR522870">
    <property type="protein sequence ID" value="CAG36401.1"/>
    <property type="molecule type" value="Genomic_DNA"/>
</dbReference>
<evidence type="ECO:0000256" key="1">
    <source>
        <dbReference type="ARBA" id="ARBA00004141"/>
    </source>
</evidence>
<feature type="transmembrane region" description="Helical" evidence="6">
    <location>
        <begin position="170"/>
        <end position="191"/>
    </location>
</feature>